<dbReference type="Proteomes" id="UP001177140">
    <property type="component" value="Unassembled WGS sequence"/>
</dbReference>
<dbReference type="Gene3D" id="3.40.630.30">
    <property type="match status" value="1"/>
</dbReference>
<comment type="caution">
    <text evidence="1">The sequence shown here is derived from an EMBL/GenBank/DDBJ whole genome shotgun (WGS) entry which is preliminary data.</text>
</comment>
<protein>
    <recommendedName>
        <fullName evidence="3">N-acetyltransferase domain-containing protein</fullName>
    </recommendedName>
</protein>
<dbReference type="SUPFAM" id="SSF55729">
    <property type="entry name" value="Acyl-CoA N-acyltransferases (Nat)"/>
    <property type="match status" value="1"/>
</dbReference>
<dbReference type="EMBL" id="JAJJMA010284556">
    <property type="protein sequence ID" value="MCL7046672.1"/>
    <property type="molecule type" value="Genomic_DNA"/>
</dbReference>
<sequence length="167" mass="18996">MTTIRRLCCNDLLDITDLTIHLDIPSLSLYLGNMALFPECCLVVESPGNRIKGFICAYNWGDGKEKHCAISQVSYMKESVVEMLVQALEERAHKIHKVYYVRMKVPSDNQQFLDLFKSMGYTPIKEKEYFDVGDRELIEPTILQKDLPAAHDRSDAANALVLLQGDL</sequence>
<gene>
    <name evidence="1" type="ORF">MKW94_011151</name>
</gene>
<accession>A0AA41VSK5</accession>
<dbReference type="InterPro" id="IPR016181">
    <property type="entry name" value="Acyl_CoA_acyltransferase"/>
</dbReference>
<organism evidence="1 2">
    <name type="scientific">Papaver nudicaule</name>
    <name type="common">Iceland poppy</name>
    <dbReference type="NCBI Taxonomy" id="74823"/>
    <lineage>
        <taxon>Eukaryota</taxon>
        <taxon>Viridiplantae</taxon>
        <taxon>Streptophyta</taxon>
        <taxon>Embryophyta</taxon>
        <taxon>Tracheophyta</taxon>
        <taxon>Spermatophyta</taxon>
        <taxon>Magnoliopsida</taxon>
        <taxon>Ranunculales</taxon>
        <taxon>Papaveraceae</taxon>
        <taxon>Papaveroideae</taxon>
        <taxon>Papaver</taxon>
    </lineage>
</organism>
<evidence type="ECO:0000313" key="1">
    <source>
        <dbReference type="EMBL" id="MCL7046672.1"/>
    </source>
</evidence>
<reference evidence="1" key="1">
    <citation type="submission" date="2022-03" db="EMBL/GenBank/DDBJ databases">
        <title>A functionally conserved STORR gene fusion in Papaver species that diverged 16.8 million years ago.</title>
        <authorList>
            <person name="Catania T."/>
        </authorList>
    </citation>
    <scope>NUCLEOTIDE SEQUENCE</scope>
    <source>
        <strain evidence="1">S-191538</strain>
    </source>
</reference>
<name>A0AA41VSK5_PAPNU</name>
<evidence type="ECO:0008006" key="3">
    <source>
        <dbReference type="Google" id="ProtNLM"/>
    </source>
</evidence>
<keyword evidence="2" id="KW-1185">Reference proteome</keyword>
<proteinExistence type="predicted"/>
<evidence type="ECO:0000313" key="2">
    <source>
        <dbReference type="Proteomes" id="UP001177140"/>
    </source>
</evidence>
<dbReference type="AlphaFoldDB" id="A0AA41VSK5"/>